<protein>
    <recommendedName>
        <fullName evidence="3">Reverse transcriptase domain-containing protein</fullName>
    </recommendedName>
</protein>
<dbReference type="PANTHER" id="PTHR46890:SF28">
    <property type="entry name" value="REVERSE TRANSCRIPTASE DOMAIN-CONTAINING PROTEIN"/>
    <property type="match status" value="1"/>
</dbReference>
<proteinExistence type="predicted"/>
<dbReference type="InterPro" id="IPR052343">
    <property type="entry name" value="Retrotransposon-Effector_Assoc"/>
</dbReference>
<name>A0A6P6VKG7_COFAR</name>
<evidence type="ECO:0008006" key="3">
    <source>
        <dbReference type="Google" id="ProtNLM"/>
    </source>
</evidence>
<dbReference type="Proteomes" id="UP001652660">
    <property type="component" value="Chromosome 1c"/>
</dbReference>
<organism evidence="1 2">
    <name type="scientific">Coffea arabica</name>
    <name type="common">Arabian coffee</name>
    <dbReference type="NCBI Taxonomy" id="13443"/>
    <lineage>
        <taxon>Eukaryota</taxon>
        <taxon>Viridiplantae</taxon>
        <taxon>Streptophyta</taxon>
        <taxon>Embryophyta</taxon>
        <taxon>Tracheophyta</taxon>
        <taxon>Spermatophyta</taxon>
        <taxon>Magnoliopsida</taxon>
        <taxon>eudicotyledons</taxon>
        <taxon>Gunneridae</taxon>
        <taxon>Pentapetalae</taxon>
        <taxon>asterids</taxon>
        <taxon>lamiids</taxon>
        <taxon>Gentianales</taxon>
        <taxon>Rubiaceae</taxon>
        <taxon>Ixoroideae</taxon>
        <taxon>Gardenieae complex</taxon>
        <taxon>Bertiereae - Coffeeae clade</taxon>
        <taxon>Coffeeae</taxon>
        <taxon>Coffea</taxon>
    </lineage>
</organism>
<dbReference type="GeneID" id="113723645"/>
<dbReference type="RefSeq" id="XP_027102437.1">
    <property type="nucleotide sequence ID" value="XM_027246636.1"/>
</dbReference>
<keyword evidence="1" id="KW-1185">Reference proteome</keyword>
<gene>
    <name evidence="2" type="primary">LOC113723645</name>
</gene>
<sequence>MNGVSVDEQFQIESMVIEYFSEVLAQQAQVPVDHSLLDIIPSVVSEHDNEILQQLPTEDEIQRVVFQMNGDSYSGPATFTGSFFTTCWDVVKRDVCRAVGDFFTGAELLWGYTATLLALISKSGFVKGRQISDNILLALEMCSGLGRKVRGANVALKLDMAKAYDRLVYANDIIIFWNGTTRLLSCVMDVLDKYQRSSEQQVNASKSCFLLGKGVSLAHRKVISQVTGFSAKDLPITYLGCPLYVGRWMKGLFTGLLDKVSQ</sequence>
<reference evidence="2" key="2">
    <citation type="submission" date="2025-08" db="UniProtKB">
        <authorList>
            <consortium name="RefSeq"/>
        </authorList>
    </citation>
    <scope>IDENTIFICATION</scope>
    <source>
        <tissue evidence="2">Leaves</tissue>
    </source>
</reference>
<dbReference type="AlphaFoldDB" id="A0A6P6VKG7"/>
<evidence type="ECO:0000313" key="1">
    <source>
        <dbReference type="Proteomes" id="UP001652660"/>
    </source>
</evidence>
<accession>A0A6P6VKG7</accession>
<dbReference type="OrthoDB" id="1305261at2759"/>
<evidence type="ECO:0000313" key="2">
    <source>
        <dbReference type="RefSeq" id="XP_027102437.1"/>
    </source>
</evidence>
<reference evidence="1" key="1">
    <citation type="journal article" date="2025" name="Foods">
        <title>Unveiling the Microbial Signatures of Arabica Coffee Cherries: Insights into Ripeness Specific Diversity, Functional Traits, and Implications for Quality and Safety.</title>
        <authorList>
            <consortium name="RefSeq"/>
            <person name="Tenea G.N."/>
            <person name="Cifuentes V."/>
            <person name="Reyes P."/>
            <person name="Cevallos-Vallejos M."/>
        </authorList>
    </citation>
    <scope>NUCLEOTIDE SEQUENCE [LARGE SCALE GENOMIC DNA]</scope>
</reference>
<dbReference type="PANTHER" id="PTHR46890">
    <property type="entry name" value="NON-LTR RETROLELEMENT REVERSE TRANSCRIPTASE-LIKE PROTEIN-RELATED"/>
    <property type="match status" value="1"/>
</dbReference>